<dbReference type="Gene3D" id="2.10.260.10">
    <property type="match status" value="1"/>
</dbReference>
<dbReference type="RefSeq" id="WP_102074655.1">
    <property type="nucleotide sequence ID" value="NZ_PDNW01000012.1"/>
</dbReference>
<evidence type="ECO:0000256" key="1">
    <source>
        <dbReference type="PROSITE-ProRule" id="PRU01076"/>
    </source>
</evidence>
<dbReference type="SUPFAM" id="SSF89447">
    <property type="entry name" value="AbrB/MazE/MraZ-like"/>
    <property type="match status" value="1"/>
</dbReference>
<dbReference type="PROSITE" id="PS51740">
    <property type="entry name" value="SPOVT_ABRB"/>
    <property type="match status" value="1"/>
</dbReference>
<name>A0A2N4U2F9_9BURK</name>
<dbReference type="GO" id="GO:0003677">
    <property type="term" value="F:DNA binding"/>
    <property type="evidence" value="ECO:0007669"/>
    <property type="project" value="UniProtKB-UniRule"/>
</dbReference>
<dbReference type="InterPro" id="IPR037914">
    <property type="entry name" value="SpoVT-AbrB_sf"/>
</dbReference>
<sequence>MQITDKGQVTIPKRLRDAAGFLPGSQVSFSLEDGKIIIRKTGMGRDDRRKSLRAAAAKVRKSLDEPFRQMNSKDIMAFLRPDDDDGASPGQA</sequence>
<keyword evidence="1 3" id="KW-0238">DNA-binding</keyword>
<dbReference type="SMART" id="SM00966">
    <property type="entry name" value="SpoVT_AbrB"/>
    <property type="match status" value="1"/>
</dbReference>
<keyword evidence="4" id="KW-1185">Reference proteome</keyword>
<evidence type="ECO:0000259" key="2">
    <source>
        <dbReference type="PROSITE" id="PS51740"/>
    </source>
</evidence>
<organism evidence="3 4">
    <name type="scientific">Pollutimonas subterranea</name>
    <dbReference type="NCBI Taxonomy" id="2045210"/>
    <lineage>
        <taxon>Bacteria</taxon>
        <taxon>Pseudomonadati</taxon>
        <taxon>Pseudomonadota</taxon>
        <taxon>Betaproteobacteria</taxon>
        <taxon>Burkholderiales</taxon>
        <taxon>Alcaligenaceae</taxon>
        <taxon>Pollutimonas</taxon>
    </lineage>
</organism>
<feature type="domain" description="SpoVT-AbrB" evidence="2">
    <location>
        <begin position="1"/>
        <end position="43"/>
    </location>
</feature>
<evidence type="ECO:0000313" key="3">
    <source>
        <dbReference type="EMBL" id="PLC49200.1"/>
    </source>
</evidence>
<reference evidence="3 4" key="1">
    <citation type="submission" date="2017-10" db="EMBL/GenBank/DDBJ databases">
        <title>Two draft genome sequences of Pusillimonas sp. strains isolated from a nitrate- and radionuclide-contaminated groundwater in Russia.</title>
        <authorList>
            <person name="Grouzdev D.S."/>
            <person name="Tourova T.P."/>
            <person name="Goeva M.A."/>
            <person name="Babich T.L."/>
            <person name="Sokolova D.S."/>
            <person name="Abdullin R."/>
            <person name="Poltaraus A.B."/>
            <person name="Toshchakov S.V."/>
            <person name="Nazina T.N."/>
        </authorList>
    </citation>
    <scope>NUCLEOTIDE SEQUENCE [LARGE SCALE GENOMIC DNA]</scope>
    <source>
        <strain evidence="3 4">JR1/69-3-13</strain>
    </source>
</reference>
<dbReference type="Pfam" id="PF04014">
    <property type="entry name" value="MazE_antitoxin"/>
    <property type="match status" value="1"/>
</dbReference>
<dbReference type="AlphaFoldDB" id="A0A2N4U2F9"/>
<dbReference type="NCBIfam" id="TIGR01439">
    <property type="entry name" value="lp_hng_hel_AbrB"/>
    <property type="match status" value="1"/>
</dbReference>
<proteinExistence type="predicted"/>
<dbReference type="InterPro" id="IPR007159">
    <property type="entry name" value="SpoVT-AbrB_dom"/>
</dbReference>
<gene>
    <name evidence="3" type="ORF">CR159_14380</name>
</gene>
<dbReference type="Proteomes" id="UP000234190">
    <property type="component" value="Unassembled WGS sequence"/>
</dbReference>
<dbReference type="OrthoDB" id="9811597at2"/>
<comment type="caution">
    <text evidence="3">The sequence shown here is derived from an EMBL/GenBank/DDBJ whole genome shotgun (WGS) entry which is preliminary data.</text>
</comment>
<accession>A0A2N4U2F9</accession>
<evidence type="ECO:0000313" key="4">
    <source>
        <dbReference type="Proteomes" id="UP000234190"/>
    </source>
</evidence>
<protein>
    <submittedName>
        <fullName evidence="3">AbrB/MazE/SpoVT family DNA-binding domain-containing protein</fullName>
    </submittedName>
</protein>
<dbReference type="EMBL" id="PDNW01000012">
    <property type="protein sequence ID" value="PLC49200.1"/>
    <property type="molecule type" value="Genomic_DNA"/>
</dbReference>